<sequence>MKANDLIKGRLYRYTANRTDIPVVYLYETINGYIFSAGGVKKELSTNMVKSYIEEYEG</sequence>
<organism evidence="1 2">
    <name type="scientific">Dysgonomonas termitidis</name>
    <dbReference type="NCBI Taxonomy" id="1516126"/>
    <lineage>
        <taxon>Bacteria</taxon>
        <taxon>Pseudomonadati</taxon>
        <taxon>Bacteroidota</taxon>
        <taxon>Bacteroidia</taxon>
        <taxon>Bacteroidales</taxon>
        <taxon>Dysgonomonadaceae</taxon>
        <taxon>Dysgonomonas</taxon>
    </lineage>
</organism>
<evidence type="ECO:0000313" key="2">
    <source>
        <dbReference type="Proteomes" id="UP001596023"/>
    </source>
</evidence>
<keyword evidence="2" id="KW-1185">Reference proteome</keyword>
<dbReference type="Proteomes" id="UP001596023">
    <property type="component" value="Unassembled WGS sequence"/>
</dbReference>
<accession>A0ABV9KTQ1</accession>
<evidence type="ECO:0000313" key="1">
    <source>
        <dbReference type="EMBL" id="MFC4673539.1"/>
    </source>
</evidence>
<proteinExistence type="predicted"/>
<reference evidence="2" key="1">
    <citation type="journal article" date="2019" name="Int. J. Syst. Evol. Microbiol.">
        <title>The Global Catalogue of Microorganisms (GCM) 10K type strain sequencing project: providing services to taxonomists for standard genome sequencing and annotation.</title>
        <authorList>
            <consortium name="The Broad Institute Genomics Platform"/>
            <consortium name="The Broad Institute Genome Sequencing Center for Infectious Disease"/>
            <person name="Wu L."/>
            <person name="Ma J."/>
        </authorList>
    </citation>
    <scope>NUCLEOTIDE SEQUENCE [LARGE SCALE GENOMIC DNA]</scope>
    <source>
        <strain evidence="2">CCUG 66188</strain>
    </source>
</reference>
<protein>
    <submittedName>
        <fullName evidence="1">Uncharacterized protein</fullName>
    </submittedName>
</protein>
<dbReference type="RefSeq" id="WP_379994914.1">
    <property type="nucleotide sequence ID" value="NZ_JBHSGN010000058.1"/>
</dbReference>
<dbReference type="EMBL" id="JBHSGN010000058">
    <property type="protein sequence ID" value="MFC4673539.1"/>
    <property type="molecule type" value="Genomic_DNA"/>
</dbReference>
<gene>
    <name evidence="1" type="ORF">ACFO6W_07530</name>
</gene>
<name>A0ABV9KTQ1_9BACT</name>
<comment type="caution">
    <text evidence="1">The sequence shown here is derived from an EMBL/GenBank/DDBJ whole genome shotgun (WGS) entry which is preliminary data.</text>
</comment>